<dbReference type="InterPro" id="IPR027379">
    <property type="entry name" value="CLS_N"/>
</dbReference>
<dbReference type="InterPro" id="IPR001736">
    <property type="entry name" value="PLipase_D/transphosphatidylase"/>
</dbReference>
<evidence type="ECO:0000313" key="8">
    <source>
        <dbReference type="EMBL" id="RCI72775.1"/>
    </source>
</evidence>
<evidence type="ECO:0000256" key="3">
    <source>
        <dbReference type="ARBA" id="ARBA00022692"/>
    </source>
</evidence>
<feature type="transmembrane region" description="Helical" evidence="6">
    <location>
        <begin position="48"/>
        <end position="69"/>
    </location>
</feature>
<dbReference type="Pfam" id="PF13396">
    <property type="entry name" value="PLDc_N"/>
    <property type="match status" value="1"/>
</dbReference>
<gene>
    <name evidence="8" type="ORF">DT376_21915</name>
</gene>
<dbReference type="Gene3D" id="3.30.870.10">
    <property type="entry name" value="Endonuclease Chain A"/>
    <property type="match status" value="1"/>
</dbReference>
<dbReference type="GO" id="GO:0016020">
    <property type="term" value="C:membrane"/>
    <property type="evidence" value="ECO:0007669"/>
    <property type="project" value="TreeGrafter"/>
</dbReference>
<evidence type="ECO:0000256" key="1">
    <source>
        <dbReference type="ARBA" id="ARBA00004651"/>
    </source>
</evidence>
<protein>
    <submittedName>
        <fullName evidence="8">Cardiolipin synthase</fullName>
    </submittedName>
</protein>
<feature type="non-terminal residue" evidence="8">
    <location>
        <position position="272"/>
    </location>
</feature>
<evidence type="ECO:0000313" key="9">
    <source>
        <dbReference type="Proteomes" id="UP000253594"/>
    </source>
</evidence>
<evidence type="ECO:0000256" key="5">
    <source>
        <dbReference type="ARBA" id="ARBA00023136"/>
    </source>
</evidence>
<keyword evidence="3 6" id="KW-0812">Transmembrane</keyword>
<dbReference type="Proteomes" id="UP000253594">
    <property type="component" value="Unassembled WGS sequence"/>
</dbReference>
<evidence type="ECO:0000256" key="2">
    <source>
        <dbReference type="ARBA" id="ARBA00022475"/>
    </source>
</evidence>
<sequence length="272" mass="30281">MAATGVDKDRPRAMTSTTYLGLLLVGIQVLGFVAAIHAVLTVRTAQGAIAWATSLVFMPYLTLLPYLVFGRSRFDAYIEARRQANREMHLAAAELDWRPWVEEALAARQVSGYKGLKALVRMTRTPTLANNRVRLLVNGEASFEAMFKAISAARQVILVQFFIVRDDALGQRLQQLLLERAANGVEVFFLYDAIGSHALPHRYVERLRQGGVQMHGFSTGSGMLNRFQVNFRNHRKVVVVDGECGFVGGHNVGVEYLGAKPPLAPWRDTHME</sequence>
<dbReference type="GO" id="GO:0032049">
    <property type="term" value="P:cardiolipin biosynthetic process"/>
    <property type="evidence" value="ECO:0007669"/>
    <property type="project" value="TreeGrafter"/>
</dbReference>
<evidence type="ECO:0000256" key="6">
    <source>
        <dbReference type="SAM" id="Phobius"/>
    </source>
</evidence>
<feature type="transmembrane region" description="Helical" evidence="6">
    <location>
        <begin position="20"/>
        <end position="42"/>
    </location>
</feature>
<dbReference type="SUPFAM" id="SSF56024">
    <property type="entry name" value="Phospholipase D/nuclease"/>
    <property type="match status" value="1"/>
</dbReference>
<dbReference type="PANTHER" id="PTHR21248">
    <property type="entry name" value="CARDIOLIPIN SYNTHASE"/>
    <property type="match status" value="1"/>
</dbReference>
<keyword evidence="4 6" id="KW-1133">Transmembrane helix</keyword>
<dbReference type="Pfam" id="PF00614">
    <property type="entry name" value="PLDc"/>
    <property type="match status" value="1"/>
</dbReference>
<evidence type="ECO:0000256" key="4">
    <source>
        <dbReference type="ARBA" id="ARBA00022989"/>
    </source>
</evidence>
<proteinExistence type="predicted"/>
<dbReference type="EMBL" id="QORE01000825">
    <property type="protein sequence ID" value="RCI72775.1"/>
    <property type="molecule type" value="Genomic_DNA"/>
</dbReference>
<dbReference type="SMART" id="SM00155">
    <property type="entry name" value="PLDc"/>
    <property type="match status" value="1"/>
</dbReference>
<organism evidence="8 9">
    <name type="scientific">Pseudomonas aeruginosa</name>
    <dbReference type="NCBI Taxonomy" id="287"/>
    <lineage>
        <taxon>Bacteria</taxon>
        <taxon>Pseudomonadati</taxon>
        <taxon>Pseudomonadota</taxon>
        <taxon>Gammaproteobacteria</taxon>
        <taxon>Pseudomonadales</taxon>
        <taxon>Pseudomonadaceae</taxon>
        <taxon>Pseudomonas</taxon>
    </lineage>
</organism>
<dbReference type="PROSITE" id="PS50035">
    <property type="entry name" value="PLD"/>
    <property type="match status" value="1"/>
</dbReference>
<keyword evidence="2" id="KW-1003">Cell membrane</keyword>
<dbReference type="PANTHER" id="PTHR21248:SF22">
    <property type="entry name" value="PHOSPHOLIPASE D"/>
    <property type="match status" value="1"/>
</dbReference>
<dbReference type="GO" id="GO:0008808">
    <property type="term" value="F:cardiolipin synthase activity"/>
    <property type="evidence" value="ECO:0007669"/>
    <property type="project" value="TreeGrafter"/>
</dbReference>
<name>A0A367M5I1_PSEAI</name>
<evidence type="ECO:0000259" key="7">
    <source>
        <dbReference type="PROSITE" id="PS50035"/>
    </source>
</evidence>
<accession>A0A367M5I1</accession>
<comment type="caution">
    <text evidence="8">The sequence shown here is derived from an EMBL/GenBank/DDBJ whole genome shotgun (WGS) entry which is preliminary data.</text>
</comment>
<comment type="subcellular location">
    <subcellularLocation>
        <location evidence="1">Cell membrane</location>
        <topology evidence="1">Multi-pass membrane protein</topology>
    </subcellularLocation>
</comment>
<reference evidence="8 9" key="1">
    <citation type="submission" date="2018-07" db="EMBL/GenBank/DDBJ databases">
        <title>Mechanisms of high-level aminoglycoside resistance among Gram-negative pathogens in Brazil.</title>
        <authorList>
            <person name="Ballaben A.S."/>
            <person name="Darini A.L.C."/>
            <person name="Doi Y."/>
        </authorList>
    </citation>
    <scope>NUCLEOTIDE SEQUENCE [LARGE SCALE GENOMIC DNA]</scope>
    <source>
        <strain evidence="8 9">B2-305</strain>
    </source>
</reference>
<dbReference type="AlphaFoldDB" id="A0A367M5I1"/>
<feature type="domain" description="PLD phosphodiesterase" evidence="7">
    <location>
        <begin position="229"/>
        <end position="256"/>
    </location>
</feature>
<keyword evidence="5 6" id="KW-0472">Membrane</keyword>